<evidence type="ECO:0000256" key="7">
    <source>
        <dbReference type="SAM" id="Phobius"/>
    </source>
</evidence>
<dbReference type="GO" id="GO:0044874">
    <property type="term" value="P:lipoprotein localization to outer membrane"/>
    <property type="evidence" value="ECO:0007669"/>
    <property type="project" value="TreeGrafter"/>
</dbReference>
<dbReference type="InterPro" id="IPR003838">
    <property type="entry name" value="ABC3_permease_C"/>
</dbReference>
<feature type="domain" description="ABC3 transporter permease C-terminal" evidence="8">
    <location>
        <begin position="284"/>
        <end position="401"/>
    </location>
</feature>
<evidence type="ECO:0000256" key="2">
    <source>
        <dbReference type="ARBA" id="ARBA00005236"/>
    </source>
</evidence>
<evidence type="ECO:0000313" key="10">
    <source>
        <dbReference type="EMBL" id="QBM29059.1"/>
    </source>
</evidence>
<name>A0A4P6X1T9_HYDPS</name>
<feature type="transmembrane region" description="Helical" evidence="7">
    <location>
        <begin position="325"/>
        <end position="353"/>
    </location>
</feature>
<keyword evidence="4 7" id="KW-0812">Transmembrane</keyword>
<comment type="similarity">
    <text evidence="2">Belongs to the ABC-4 integral membrane protein family. LolC/E subfamily.</text>
</comment>
<dbReference type="PANTHER" id="PTHR30489">
    <property type="entry name" value="LIPOPROTEIN-RELEASING SYSTEM TRANSMEMBRANE PROTEIN LOLE"/>
    <property type="match status" value="1"/>
</dbReference>
<dbReference type="EMBL" id="CP037867">
    <property type="protein sequence ID" value="QBM29059.1"/>
    <property type="molecule type" value="Genomic_DNA"/>
</dbReference>
<gene>
    <name evidence="10" type="primary">lolE</name>
    <name evidence="10" type="ORF">HPF_15290</name>
</gene>
<dbReference type="Proteomes" id="UP000293912">
    <property type="component" value="Chromosome"/>
</dbReference>
<evidence type="ECO:0000259" key="9">
    <source>
        <dbReference type="Pfam" id="PF12704"/>
    </source>
</evidence>
<dbReference type="AlphaFoldDB" id="A0A4P6X1T9"/>
<sequence>MLLGFESLVAIRFLREGRMQSLLIIVGVAAGVAVVAYISALITGLQRNTIEKTLGAQAHVTVSPLDERVLVAATPPGAGASKLEQTQARAQRPRSIDNWRLLLAELEAMPQVAAVSPMVSAAGLAVRGEASRAIALMGVELERYDRIVKLRSKVVAGTARLEPGEGLIGLELAQDLGVQVGDRIGIVANGVEDALRITALVDLGVKDLNRRTVIVPLRTAQSLVGLPGSATGLDLALHDIWAAQDLAGGLSARWPYKAESWQQANAQLVSALNAQSVSTSVIRGVVMIVVVLGIASVLVVSVVQKQREIGILRAMGATRGQVLRVFLLQGLVVGALGSALGVLLAVALIWLFTHFVRGSDGLPLFNITLDAGLALRIAALATVCGLLASVAPARRASRLDPAQAIRL</sequence>
<evidence type="ECO:0000256" key="5">
    <source>
        <dbReference type="ARBA" id="ARBA00022989"/>
    </source>
</evidence>
<proteinExistence type="inferred from homology"/>
<keyword evidence="5 7" id="KW-1133">Transmembrane helix</keyword>
<dbReference type="KEGG" id="hpse:HPF_15290"/>
<keyword evidence="6 7" id="KW-0472">Membrane</keyword>
<feature type="domain" description="MacB-like periplasmic core" evidence="9">
    <location>
        <begin position="21"/>
        <end position="224"/>
    </location>
</feature>
<evidence type="ECO:0000256" key="6">
    <source>
        <dbReference type="ARBA" id="ARBA00023136"/>
    </source>
</evidence>
<dbReference type="Pfam" id="PF02687">
    <property type="entry name" value="FtsX"/>
    <property type="match status" value="1"/>
</dbReference>
<protein>
    <submittedName>
        <fullName evidence="10">Lipoprotein-releasing system transmembrane protein LolE</fullName>
    </submittedName>
</protein>
<keyword evidence="3" id="KW-1003">Cell membrane</keyword>
<dbReference type="Pfam" id="PF12704">
    <property type="entry name" value="MacB_PCD"/>
    <property type="match status" value="1"/>
</dbReference>
<evidence type="ECO:0000256" key="4">
    <source>
        <dbReference type="ARBA" id="ARBA00022692"/>
    </source>
</evidence>
<dbReference type="InterPro" id="IPR051447">
    <property type="entry name" value="Lipoprotein-release_system"/>
</dbReference>
<evidence type="ECO:0000259" key="8">
    <source>
        <dbReference type="Pfam" id="PF02687"/>
    </source>
</evidence>
<organism evidence="10 11">
    <name type="scientific">Hydrogenophaga pseudoflava</name>
    <name type="common">Pseudomonas carboxydoflava</name>
    <dbReference type="NCBI Taxonomy" id="47421"/>
    <lineage>
        <taxon>Bacteria</taxon>
        <taxon>Pseudomonadati</taxon>
        <taxon>Pseudomonadota</taxon>
        <taxon>Betaproteobacteria</taxon>
        <taxon>Burkholderiales</taxon>
        <taxon>Comamonadaceae</taxon>
        <taxon>Hydrogenophaga</taxon>
    </lineage>
</organism>
<comment type="subcellular location">
    <subcellularLocation>
        <location evidence="1">Cell membrane</location>
        <topology evidence="1">Multi-pass membrane protein</topology>
    </subcellularLocation>
</comment>
<feature type="transmembrane region" description="Helical" evidence="7">
    <location>
        <begin position="21"/>
        <end position="42"/>
    </location>
</feature>
<keyword evidence="11" id="KW-1185">Reference proteome</keyword>
<dbReference type="InterPro" id="IPR025857">
    <property type="entry name" value="MacB_PCD"/>
</dbReference>
<feature type="transmembrane region" description="Helical" evidence="7">
    <location>
        <begin position="373"/>
        <end position="391"/>
    </location>
</feature>
<reference evidence="10 11" key="1">
    <citation type="submission" date="2019-03" db="EMBL/GenBank/DDBJ databases">
        <authorList>
            <person name="Sebastian G."/>
            <person name="Baumann P."/>
            <person name="Ruckert C."/>
            <person name="Kalinowski J."/>
            <person name="Nebel B."/>
            <person name="Takors R."/>
            <person name="Blombach B."/>
        </authorList>
    </citation>
    <scope>NUCLEOTIDE SEQUENCE [LARGE SCALE GENOMIC DNA]</scope>
    <source>
        <strain evidence="10 11">DSM 1084</strain>
    </source>
</reference>
<feature type="transmembrane region" description="Helical" evidence="7">
    <location>
        <begin position="281"/>
        <end position="304"/>
    </location>
</feature>
<accession>A0A4P6X1T9</accession>
<evidence type="ECO:0000256" key="3">
    <source>
        <dbReference type="ARBA" id="ARBA00022475"/>
    </source>
</evidence>
<dbReference type="RefSeq" id="WP_133157077.1">
    <property type="nucleotide sequence ID" value="NZ_CP037867.1"/>
</dbReference>
<dbReference type="GO" id="GO:0098797">
    <property type="term" value="C:plasma membrane protein complex"/>
    <property type="evidence" value="ECO:0007669"/>
    <property type="project" value="TreeGrafter"/>
</dbReference>
<evidence type="ECO:0000256" key="1">
    <source>
        <dbReference type="ARBA" id="ARBA00004651"/>
    </source>
</evidence>
<keyword evidence="10" id="KW-0449">Lipoprotein</keyword>
<evidence type="ECO:0000313" key="11">
    <source>
        <dbReference type="Proteomes" id="UP000293912"/>
    </source>
</evidence>
<dbReference type="PANTHER" id="PTHR30489:SF0">
    <property type="entry name" value="LIPOPROTEIN-RELEASING SYSTEM TRANSMEMBRANE PROTEIN LOLE"/>
    <property type="match status" value="1"/>
</dbReference>